<dbReference type="EMBL" id="BMOD01000003">
    <property type="protein sequence ID" value="GGJ26816.1"/>
    <property type="molecule type" value="Genomic_DNA"/>
</dbReference>
<organism evidence="1 2">
    <name type="scientific">Deinococcus roseus</name>
    <dbReference type="NCBI Taxonomy" id="392414"/>
    <lineage>
        <taxon>Bacteria</taxon>
        <taxon>Thermotogati</taxon>
        <taxon>Deinococcota</taxon>
        <taxon>Deinococci</taxon>
        <taxon>Deinococcales</taxon>
        <taxon>Deinococcaceae</taxon>
        <taxon>Deinococcus</taxon>
    </lineage>
</organism>
<dbReference type="RefSeq" id="WP_189001165.1">
    <property type="nucleotide sequence ID" value="NZ_BMOD01000003.1"/>
</dbReference>
<comment type="caution">
    <text evidence="1">The sequence shown here is derived from an EMBL/GenBank/DDBJ whole genome shotgun (WGS) entry which is preliminary data.</text>
</comment>
<evidence type="ECO:0000313" key="2">
    <source>
        <dbReference type="Proteomes" id="UP000632222"/>
    </source>
</evidence>
<accession>A0ABQ2CW47</accession>
<evidence type="ECO:0000313" key="1">
    <source>
        <dbReference type="EMBL" id="GGJ26816.1"/>
    </source>
</evidence>
<protein>
    <submittedName>
        <fullName evidence="1">Uncharacterized protein</fullName>
    </submittedName>
</protein>
<name>A0ABQ2CW47_9DEIO</name>
<gene>
    <name evidence="1" type="ORF">GCM10008938_11170</name>
</gene>
<sequence length="122" mass="13354">MNLLTFQLPRGAGTIGVQIPVSREGLARVQTLLADPVLHDLDFAIQGLTVSLEFHSAVLANYFDLEEDARFQGRLNLNLTDPEVYSITATVCEVGYEAHAVTSLPVLCQLDREGNIMLVSLI</sequence>
<reference evidence="2" key="1">
    <citation type="journal article" date="2019" name="Int. J. Syst. Evol. Microbiol.">
        <title>The Global Catalogue of Microorganisms (GCM) 10K type strain sequencing project: providing services to taxonomists for standard genome sequencing and annotation.</title>
        <authorList>
            <consortium name="The Broad Institute Genomics Platform"/>
            <consortium name="The Broad Institute Genome Sequencing Center for Infectious Disease"/>
            <person name="Wu L."/>
            <person name="Ma J."/>
        </authorList>
    </citation>
    <scope>NUCLEOTIDE SEQUENCE [LARGE SCALE GENOMIC DNA]</scope>
    <source>
        <strain evidence="2">JCM 14370</strain>
    </source>
</reference>
<dbReference type="Proteomes" id="UP000632222">
    <property type="component" value="Unassembled WGS sequence"/>
</dbReference>
<proteinExistence type="predicted"/>
<keyword evidence="2" id="KW-1185">Reference proteome</keyword>